<evidence type="ECO:0000313" key="11">
    <source>
        <dbReference type="Proteomes" id="UP000245080"/>
    </source>
</evidence>
<dbReference type="Proteomes" id="UP000245080">
    <property type="component" value="Unassembled WGS sequence"/>
</dbReference>
<keyword evidence="2 8" id="KW-1003">Cell membrane</keyword>
<dbReference type="PROSITE" id="PS51779">
    <property type="entry name" value="POTRA"/>
    <property type="match status" value="1"/>
</dbReference>
<keyword evidence="5 8" id="KW-1133">Transmembrane helix</keyword>
<feature type="domain" description="POTRA" evidence="9">
    <location>
        <begin position="84"/>
        <end position="155"/>
    </location>
</feature>
<dbReference type="Pfam" id="PF08478">
    <property type="entry name" value="POTRA_1"/>
    <property type="match status" value="1"/>
</dbReference>
<name>A0A2V1N1P2_9LACO</name>
<dbReference type="InterPro" id="IPR013685">
    <property type="entry name" value="POTRA_FtsQ_type"/>
</dbReference>
<keyword evidence="6 8" id="KW-0472">Membrane</keyword>
<dbReference type="RefSeq" id="WP_109249351.1">
    <property type="nucleotide sequence ID" value="NZ_QCXQ01000001.1"/>
</dbReference>
<feature type="transmembrane region" description="Helical" evidence="8">
    <location>
        <begin position="62"/>
        <end position="81"/>
    </location>
</feature>
<comment type="caution">
    <text evidence="10">The sequence shown here is derived from an EMBL/GenBank/DDBJ whole genome shotgun (WGS) entry which is preliminary data.</text>
</comment>
<protein>
    <recommendedName>
        <fullName evidence="8">Cell division protein DivIB</fullName>
    </recommendedName>
</protein>
<dbReference type="HAMAP" id="MF_00912">
    <property type="entry name" value="DivIB"/>
    <property type="match status" value="1"/>
</dbReference>
<proteinExistence type="inferred from homology"/>
<keyword evidence="4 8" id="KW-0812">Transmembrane</keyword>
<dbReference type="Pfam" id="PF03799">
    <property type="entry name" value="FtsQ_DivIB_C"/>
    <property type="match status" value="1"/>
</dbReference>
<keyword evidence="11" id="KW-1185">Reference proteome</keyword>
<evidence type="ECO:0000256" key="1">
    <source>
        <dbReference type="ARBA" id="ARBA00004370"/>
    </source>
</evidence>
<dbReference type="EMBL" id="QCXQ01000001">
    <property type="protein sequence ID" value="PWG00638.1"/>
    <property type="molecule type" value="Genomic_DNA"/>
</dbReference>
<dbReference type="InterPro" id="IPR026580">
    <property type="entry name" value="DivIB"/>
</dbReference>
<keyword evidence="7 8" id="KW-0131">Cell cycle</keyword>
<dbReference type="GO" id="GO:0043093">
    <property type="term" value="P:FtsZ-dependent cytokinesis"/>
    <property type="evidence" value="ECO:0007669"/>
    <property type="project" value="UniProtKB-UniRule"/>
</dbReference>
<evidence type="ECO:0000256" key="2">
    <source>
        <dbReference type="ARBA" id="ARBA00022475"/>
    </source>
</evidence>
<dbReference type="InterPro" id="IPR050487">
    <property type="entry name" value="FtsQ_DivIB"/>
</dbReference>
<dbReference type="PANTHER" id="PTHR37820">
    <property type="entry name" value="CELL DIVISION PROTEIN DIVIB"/>
    <property type="match status" value="1"/>
</dbReference>
<dbReference type="PANTHER" id="PTHR37820:SF1">
    <property type="entry name" value="CELL DIVISION PROTEIN FTSQ"/>
    <property type="match status" value="1"/>
</dbReference>
<organism evidence="10 11">
    <name type="scientific">Levilactobacillus bambusae</name>
    <dbReference type="NCBI Taxonomy" id="2024736"/>
    <lineage>
        <taxon>Bacteria</taxon>
        <taxon>Bacillati</taxon>
        <taxon>Bacillota</taxon>
        <taxon>Bacilli</taxon>
        <taxon>Lactobacillales</taxon>
        <taxon>Lactobacillaceae</taxon>
        <taxon>Levilactobacillus</taxon>
    </lineage>
</organism>
<evidence type="ECO:0000256" key="7">
    <source>
        <dbReference type="ARBA" id="ARBA00023306"/>
    </source>
</evidence>
<evidence type="ECO:0000256" key="8">
    <source>
        <dbReference type="HAMAP-Rule" id="MF_00912"/>
    </source>
</evidence>
<dbReference type="Gene3D" id="3.40.50.10960">
    <property type="match status" value="1"/>
</dbReference>
<comment type="similarity">
    <text evidence="8">Belongs to the FtsQ/DivIB family. DivIB subfamily.</text>
</comment>
<reference evidence="10 11" key="1">
    <citation type="journal article" date="2018" name="Int. J. Syst. Evol. Microbiol.">
        <title>Lactobacillus bambusae sp. nov., isolated from a traditional fermented Ma-bamboo shoots of Taiwan.</title>
        <authorList>
            <person name="Wang L.-T."/>
        </authorList>
    </citation>
    <scope>NUCLEOTIDE SEQUENCE [LARGE SCALE GENOMIC DNA]</scope>
    <source>
        <strain evidence="10 11">BS-W1</strain>
    </source>
</reference>
<evidence type="ECO:0000259" key="9">
    <source>
        <dbReference type="PROSITE" id="PS51779"/>
    </source>
</evidence>
<evidence type="ECO:0000256" key="5">
    <source>
        <dbReference type="ARBA" id="ARBA00022989"/>
    </source>
</evidence>
<dbReference type="GO" id="GO:0005886">
    <property type="term" value="C:plasma membrane"/>
    <property type="evidence" value="ECO:0007669"/>
    <property type="project" value="UniProtKB-SubCell"/>
</dbReference>
<evidence type="ECO:0000256" key="4">
    <source>
        <dbReference type="ARBA" id="ARBA00022692"/>
    </source>
</evidence>
<accession>A0A2V1N1P2</accession>
<sequence>MNFHLNRKNERAHQQVLTPWEAYQKESAANQKQSAAGRQKKRIGDKLPKFKHQRNRKLVQKMTILLTSFILVILVMVYFLLPLSHVEKISVMGNQVLSKNQVIHYTGIKRGASIYTVQGSTAAIADRAEKRTPRIERLTVRVVHFNQVEIKLKEYATAGYAEVGNHYVEVLEDGTISTKRINQPQAGAPVYNGFKSTKTLRSMIKQYAQLPSDVKSSISDIRFDPTQTDKTRVHVFMNDGNEVYATIPTFAKKMAYYPSIANKMKANGVVNLEVGAYSYPFK</sequence>
<evidence type="ECO:0000256" key="3">
    <source>
        <dbReference type="ARBA" id="ARBA00022618"/>
    </source>
</evidence>
<keyword evidence="3 8" id="KW-0132">Cell division</keyword>
<evidence type="ECO:0000313" key="10">
    <source>
        <dbReference type="EMBL" id="PWG00638.1"/>
    </source>
</evidence>
<dbReference type="InterPro" id="IPR034746">
    <property type="entry name" value="POTRA"/>
</dbReference>
<dbReference type="AlphaFoldDB" id="A0A2V1N1P2"/>
<dbReference type="OrthoDB" id="1819027at2"/>
<gene>
    <name evidence="8" type="primary">divIB</name>
    <name evidence="10" type="ORF">DCM90_00225</name>
</gene>
<comment type="subcellular location">
    <subcellularLocation>
        <location evidence="8">Cell membrane</location>
        <topology evidence="8">Single-pass type II membrane protein</topology>
    </subcellularLocation>
    <subcellularLocation>
        <location evidence="1">Membrane</location>
    </subcellularLocation>
    <text evidence="8">Localizes to the division septum.</text>
</comment>
<dbReference type="GO" id="GO:0032153">
    <property type="term" value="C:cell division site"/>
    <property type="evidence" value="ECO:0007669"/>
    <property type="project" value="UniProtKB-UniRule"/>
</dbReference>
<evidence type="ECO:0000256" key="6">
    <source>
        <dbReference type="ARBA" id="ARBA00023136"/>
    </source>
</evidence>
<dbReference type="InterPro" id="IPR005548">
    <property type="entry name" value="Cell_div_FtsQ/DivIB_C"/>
</dbReference>
<comment type="function">
    <text evidence="8">Cell division protein that may be involved in stabilizing or promoting the assembly of the division complex.</text>
</comment>